<proteinExistence type="predicted"/>
<protein>
    <submittedName>
        <fullName evidence="2">DEP domain-containing protein</fullName>
    </submittedName>
</protein>
<dbReference type="Proteomes" id="UP000887579">
    <property type="component" value="Unplaced"/>
</dbReference>
<sequence length="211" mass="24684">MPLKCHWKYLWPYENSFTGREAIEFLFKELPKIIFGPEIQRANCSRLLQKFLDRGFILNVRNPKDLEFSESNVTIFRFNDSRIKEEFCKLNESTFSDSSTTFSPNPLIRRAFSNNEQQYFSQSEYTSSPRNATISSMPPPSSFSKSPKRTIFSSFRNLKRSKPKEPIFNIPPAPSTSPPPLSNPYQRKRELNQRLSPPINKKYPRLSNIFI</sequence>
<accession>A0AC34GPH3</accession>
<organism evidence="1 2">
    <name type="scientific">Panagrolaimus sp. ES5</name>
    <dbReference type="NCBI Taxonomy" id="591445"/>
    <lineage>
        <taxon>Eukaryota</taxon>
        <taxon>Metazoa</taxon>
        <taxon>Ecdysozoa</taxon>
        <taxon>Nematoda</taxon>
        <taxon>Chromadorea</taxon>
        <taxon>Rhabditida</taxon>
        <taxon>Tylenchina</taxon>
        <taxon>Panagrolaimomorpha</taxon>
        <taxon>Panagrolaimoidea</taxon>
        <taxon>Panagrolaimidae</taxon>
        <taxon>Panagrolaimus</taxon>
    </lineage>
</organism>
<name>A0AC34GPH3_9BILA</name>
<reference evidence="2" key="1">
    <citation type="submission" date="2022-11" db="UniProtKB">
        <authorList>
            <consortium name="WormBaseParasite"/>
        </authorList>
    </citation>
    <scope>IDENTIFICATION</scope>
</reference>
<dbReference type="WBParaSite" id="ES5_v2.g6173.t1">
    <property type="protein sequence ID" value="ES5_v2.g6173.t1"/>
    <property type="gene ID" value="ES5_v2.g6173"/>
</dbReference>
<evidence type="ECO:0000313" key="1">
    <source>
        <dbReference type="Proteomes" id="UP000887579"/>
    </source>
</evidence>
<evidence type="ECO:0000313" key="2">
    <source>
        <dbReference type="WBParaSite" id="ES5_v2.g6173.t1"/>
    </source>
</evidence>